<feature type="domain" description="Dienelactone hydrolase" evidence="3">
    <location>
        <begin position="116"/>
        <end position="234"/>
    </location>
</feature>
<dbReference type="InterPro" id="IPR050955">
    <property type="entry name" value="Plant_Biomass_Hydrol_Est"/>
</dbReference>
<keyword evidence="2" id="KW-0378">Hydrolase</keyword>
<dbReference type="InterPro" id="IPR002925">
    <property type="entry name" value="Dienelactn_hydro"/>
</dbReference>
<evidence type="ECO:0000313" key="5">
    <source>
        <dbReference type="Proteomes" id="UP001500582"/>
    </source>
</evidence>
<dbReference type="Pfam" id="PF01738">
    <property type="entry name" value="DLH"/>
    <property type="match status" value="1"/>
</dbReference>
<dbReference type="EMBL" id="BAABFT010000001">
    <property type="protein sequence ID" value="GAA4310552.1"/>
    <property type="molecule type" value="Genomic_DNA"/>
</dbReference>
<dbReference type="PANTHER" id="PTHR43037:SF5">
    <property type="entry name" value="FERULOYL ESTERASE"/>
    <property type="match status" value="1"/>
</dbReference>
<dbReference type="PANTHER" id="PTHR43037">
    <property type="entry name" value="UNNAMED PRODUCT-RELATED"/>
    <property type="match status" value="1"/>
</dbReference>
<dbReference type="Gene3D" id="3.40.50.1820">
    <property type="entry name" value="alpha/beta hydrolase"/>
    <property type="match status" value="1"/>
</dbReference>
<sequence>MVSAGFAQKRLNKKQAELITAKALDSVQRAYQQQAWKNWNSKQIKKGDLVMKFEYVTRGAIPKNGHSLYISLHGGGGTAPEVNDQQWKNQITLYAPPEGIYLAPRAPTNNWNLWHEEHVDDMLDELIKSAIVAASIDPDKVYLMGYSAGGDGTYQLAPRMSYRFAAAAMMAGHPGDMRLENLRNLPFSIYMGGKDAAYSRNKLAKIYGDKLDSLQNADPAGYQHETHIYPENPHWMEHKDTVAVKWMAALTRNPLPNKVVWIQDDRHHADFYWLSVPQGVKTGAEVSASIKDNIINIEKKDNSELYIYLNDKLLNLNKPVTVIIGGKVIFKGKINRSEAVITETAARYLDAGLTFSAKIIIKEGKVIN</sequence>
<comment type="caution">
    <text evidence="4">The sequence shown here is derived from an EMBL/GenBank/DDBJ whole genome shotgun (WGS) entry which is preliminary data.</text>
</comment>
<evidence type="ECO:0000256" key="1">
    <source>
        <dbReference type="ARBA" id="ARBA00022729"/>
    </source>
</evidence>
<dbReference type="Proteomes" id="UP001500582">
    <property type="component" value="Unassembled WGS sequence"/>
</dbReference>
<proteinExistence type="predicted"/>
<gene>
    <name evidence="4" type="ORF">GCM10023149_05270</name>
</gene>
<keyword evidence="5" id="KW-1185">Reference proteome</keyword>
<dbReference type="InterPro" id="IPR029058">
    <property type="entry name" value="AB_hydrolase_fold"/>
</dbReference>
<keyword evidence="1" id="KW-0732">Signal</keyword>
<organism evidence="4 5">
    <name type="scientific">Mucilaginibacter gynuensis</name>
    <dbReference type="NCBI Taxonomy" id="1302236"/>
    <lineage>
        <taxon>Bacteria</taxon>
        <taxon>Pseudomonadati</taxon>
        <taxon>Bacteroidota</taxon>
        <taxon>Sphingobacteriia</taxon>
        <taxon>Sphingobacteriales</taxon>
        <taxon>Sphingobacteriaceae</taxon>
        <taxon>Mucilaginibacter</taxon>
    </lineage>
</organism>
<reference evidence="5" key="1">
    <citation type="journal article" date="2019" name="Int. J. Syst. Evol. Microbiol.">
        <title>The Global Catalogue of Microorganisms (GCM) 10K type strain sequencing project: providing services to taxonomists for standard genome sequencing and annotation.</title>
        <authorList>
            <consortium name="The Broad Institute Genomics Platform"/>
            <consortium name="The Broad Institute Genome Sequencing Center for Infectious Disease"/>
            <person name="Wu L."/>
            <person name="Ma J."/>
        </authorList>
    </citation>
    <scope>NUCLEOTIDE SEQUENCE [LARGE SCALE GENOMIC DNA]</scope>
    <source>
        <strain evidence="5">JCM 17705</strain>
    </source>
</reference>
<evidence type="ECO:0000313" key="4">
    <source>
        <dbReference type="EMBL" id="GAA4310552.1"/>
    </source>
</evidence>
<evidence type="ECO:0000259" key="3">
    <source>
        <dbReference type="Pfam" id="PF01738"/>
    </source>
</evidence>
<name>A0ABP8FTP3_9SPHI</name>
<accession>A0ABP8FTP3</accession>
<protein>
    <recommendedName>
        <fullName evidence="3">Dienelactone hydrolase domain-containing protein</fullName>
    </recommendedName>
</protein>
<evidence type="ECO:0000256" key="2">
    <source>
        <dbReference type="ARBA" id="ARBA00022801"/>
    </source>
</evidence>
<dbReference type="SUPFAM" id="SSF53474">
    <property type="entry name" value="alpha/beta-Hydrolases"/>
    <property type="match status" value="1"/>
</dbReference>